<evidence type="ECO:0000313" key="2">
    <source>
        <dbReference type="EMBL" id="KAJ0964908.1"/>
    </source>
</evidence>
<dbReference type="AlphaFoldDB" id="A0A9D5H6A4"/>
<evidence type="ECO:0000256" key="1">
    <source>
        <dbReference type="SAM" id="MobiDB-lite"/>
    </source>
</evidence>
<feature type="region of interest" description="Disordered" evidence="1">
    <location>
        <begin position="16"/>
        <end position="80"/>
    </location>
</feature>
<name>A0A9D5H6A4_9LILI</name>
<evidence type="ECO:0000313" key="3">
    <source>
        <dbReference type="Proteomes" id="UP001085076"/>
    </source>
</evidence>
<dbReference type="Proteomes" id="UP001085076">
    <property type="component" value="Miscellaneous, Linkage group lg08"/>
</dbReference>
<feature type="compositionally biased region" description="Polar residues" evidence="1">
    <location>
        <begin position="62"/>
        <end position="80"/>
    </location>
</feature>
<dbReference type="EMBL" id="JAGGNH010000008">
    <property type="protein sequence ID" value="KAJ0964908.1"/>
    <property type="molecule type" value="Genomic_DNA"/>
</dbReference>
<sequence>MTCSIWHATDHNKRYHAKEKSASSAIDGQAGEITGGNNEAEVQGNTPANVGSKRHKYITLRMSDSQSHQRTANLLDSQAS</sequence>
<accession>A0A9D5H6A4</accession>
<proteinExistence type="predicted"/>
<organism evidence="2 3">
    <name type="scientific">Dioscorea zingiberensis</name>
    <dbReference type="NCBI Taxonomy" id="325984"/>
    <lineage>
        <taxon>Eukaryota</taxon>
        <taxon>Viridiplantae</taxon>
        <taxon>Streptophyta</taxon>
        <taxon>Embryophyta</taxon>
        <taxon>Tracheophyta</taxon>
        <taxon>Spermatophyta</taxon>
        <taxon>Magnoliopsida</taxon>
        <taxon>Liliopsida</taxon>
        <taxon>Dioscoreales</taxon>
        <taxon>Dioscoreaceae</taxon>
        <taxon>Dioscorea</taxon>
    </lineage>
</organism>
<reference evidence="2" key="2">
    <citation type="journal article" date="2022" name="Hortic Res">
        <title>The genome of Dioscorea zingiberensis sheds light on the biosynthesis, origin and evolution of the medicinally important diosgenin saponins.</title>
        <authorList>
            <person name="Li Y."/>
            <person name="Tan C."/>
            <person name="Li Z."/>
            <person name="Guo J."/>
            <person name="Li S."/>
            <person name="Chen X."/>
            <person name="Wang C."/>
            <person name="Dai X."/>
            <person name="Yang H."/>
            <person name="Song W."/>
            <person name="Hou L."/>
            <person name="Xu J."/>
            <person name="Tong Z."/>
            <person name="Xu A."/>
            <person name="Yuan X."/>
            <person name="Wang W."/>
            <person name="Yang Q."/>
            <person name="Chen L."/>
            <person name="Sun Z."/>
            <person name="Wang K."/>
            <person name="Pan B."/>
            <person name="Chen J."/>
            <person name="Bao Y."/>
            <person name="Liu F."/>
            <person name="Qi X."/>
            <person name="Gang D.R."/>
            <person name="Wen J."/>
            <person name="Li J."/>
        </authorList>
    </citation>
    <scope>NUCLEOTIDE SEQUENCE</scope>
    <source>
        <strain evidence="2">Dzin_1.0</strain>
    </source>
</reference>
<gene>
    <name evidence="2" type="ORF">J5N97_026046</name>
</gene>
<protein>
    <submittedName>
        <fullName evidence="2">Uncharacterized protein</fullName>
    </submittedName>
</protein>
<comment type="caution">
    <text evidence="2">The sequence shown here is derived from an EMBL/GenBank/DDBJ whole genome shotgun (WGS) entry which is preliminary data.</text>
</comment>
<reference evidence="2" key="1">
    <citation type="submission" date="2021-03" db="EMBL/GenBank/DDBJ databases">
        <authorList>
            <person name="Li Z."/>
            <person name="Yang C."/>
        </authorList>
    </citation>
    <scope>NUCLEOTIDE SEQUENCE</scope>
    <source>
        <strain evidence="2">Dzin_1.0</strain>
        <tissue evidence="2">Leaf</tissue>
    </source>
</reference>
<keyword evidence="3" id="KW-1185">Reference proteome</keyword>